<feature type="compositionally biased region" description="Basic and acidic residues" evidence="1">
    <location>
        <begin position="166"/>
        <end position="177"/>
    </location>
</feature>
<dbReference type="Proteomes" id="UP000221222">
    <property type="component" value="Unassembled WGS sequence"/>
</dbReference>
<feature type="region of interest" description="Disordered" evidence="1">
    <location>
        <begin position="64"/>
        <end position="180"/>
    </location>
</feature>
<dbReference type="SUPFAM" id="SSF75708">
    <property type="entry name" value="Chemotaxis phosphatase CheZ"/>
    <property type="match status" value="1"/>
</dbReference>
<evidence type="ECO:0000256" key="1">
    <source>
        <dbReference type="SAM" id="MobiDB-lite"/>
    </source>
</evidence>
<dbReference type="RefSeq" id="WP_099342045.1">
    <property type="nucleotide sequence ID" value="NZ_CP032098.1"/>
</dbReference>
<dbReference type="KEGG" id="amol:AMOL_2199"/>
<feature type="region of interest" description="Disordered" evidence="1">
    <location>
        <begin position="1"/>
        <end position="41"/>
    </location>
</feature>
<dbReference type="AlphaFoldDB" id="A0A2G1DIT4"/>
<proteinExistence type="predicted"/>
<reference evidence="2 5" key="2">
    <citation type="submission" date="2018-08" db="EMBL/GenBank/DDBJ databases">
        <title>Complete genome of the Arcobacter molluscorum type strain LMG 25693.</title>
        <authorList>
            <person name="Miller W.G."/>
            <person name="Yee E."/>
            <person name="Bono J.L."/>
        </authorList>
    </citation>
    <scope>NUCLEOTIDE SEQUENCE [LARGE SCALE GENOMIC DNA]</scope>
    <source>
        <strain evidence="2 5">CECT 7696</strain>
    </source>
</reference>
<feature type="compositionally biased region" description="Low complexity" evidence="1">
    <location>
        <begin position="89"/>
        <end position="98"/>
    </location>
</feature>
<evidence type="ECO:0000313" key="2">
    <source>
        <dbReference type="EMBL" id="AXX93152.1"/>
    </source>
</evidence>
<feature type="compositionally biased region" description="Acidic residues" evidence="1">
    <location>
        <begin position="16"/>
        <end position="33"/>
    </location>
</feature>
<keyword evidence="4" id="KW-1185">Reference proteome</keyword>
<feature type="compositionally biased region" description="Basic and acidic residues" evidence="1">
    <location>
        <begin position="125"/>
        <end position="137"/>
    </location>
</feature>
<accession>A0A2G1DIT4</accession>
<dbReference type="EMBL" id="CP032098">
    <property type="protein sequence ID" value="AXX93152.1"/>
    <property type="molecule type" value="Genomic_DNA"/>
</dbReference>
<feature type="compositionally biased region" description="Basic and acidic residues" evidence="1">
    <location>
        <begin position="66"/>
        <end position="78"/>
    </location>
</feature>
<evidence type="ECO:0000313" key="5">
    <source>
        <dbReference type="Proteomes" id="UP000262712"/>
    </source>
</evidence>
<sequence>MSMSQEEIESLMNGLDLDENENSEEVVMEEDSSPAETISNDDIDKLLAETNIEDDKEDVITSEEIEIPKEEDVEIPKEEVEDIKEETSESTTIETNNNELDDILSDINDVDSKESKPVSNDDIDDLLKDIDNDDKSNESSTNEDEENFDDILSSISGITDSAPKSEPAKTVKEKNQDIDEEEELLSKIDSGIFPLPAENDTKVVNQLSQVANDSEEKASKIFDVLSYVLDDNNDIQKTIKNADEFLVKQNALLESLNKKFPNINIFNDHLSKVNDIKKDLNSINSKIEAENMQIFEAMELMQFHDINRQKIERVMAVIRKLSIYLNNLFEDEGSHQEIVVAKHIHGDNTADVLDDDDLESLIAEFGN</sequence>
<organism evidence="3 4">
    <name type="scientific">Malaciobacter molluscorum LMG 25693</name>
    <dbReference type="NCBI Taxonomy" id="870501"/>
    <lineage>
        <taxon>Bacteria</taxon>
        <taxon>Pseudomonadati</taxon>
        <taxon>Campylobacterota</taxon>
        <taxon>Epsilonproteobacteria</taxon>
        <taxon>Campylobacterales</taxon>
        <taxon>Arcobacteraceae</taxon>
        <taxon>Malaciobacter</taxon>
    </lineage>
</organism>
<dbReference type="Proteomes" id="UP000262712">
    <property type="component" value="Chromosome"/>
</dbReference>
<evidence type="ECO:0000313" key="4">
    <source>
        <dbReference type="Proteomes" id="UP000221222"/>
    </source>
</evidence>
<reference evidence="3 4" key="1">
    <citation type="submission" date="2017-09" db="EMBL/GenBank/DDBJ databases">
        <title>Arcobacter canalis sp. nov., a new species isolated from a water canal contaminated with urban sewage.</title>
        <authorList>
            <person name="Perez-Cataluna A."/>
            <person name="Salas-Masso N."/>
            <person name="Figueras M.J."/>
        </authorList>
    </citation>
    <scope>NUCLEOTIDE SEQUENCE [LARGE SCALE GENOMIC DNA]</scope>
    <source>
        <strain evidence="3 4">F98-3</strain>
    </source>
</reference>
<protein>
    <recommendedName>
        <fullName evidence="6">Chemotaxis protein</fullName>
    </recommendedName>
</protein>
<evidence type="ECO:0000313" key="3">
    <source>
        <dbReference type="EMBL" id="PHO18408.1"/>
    </source>
</evidence>
<evidence type="ECO:0008006" key="6">
    <source>
        <dbReference type="Google" id="ProtNLM"/>
    </source>
</evidence>
<dbReference type="Gene3D" id="1.10.287.500">
    <property type="entry name" value="Helix hairpin bin"/>
    <property type="match status" value="1"/>
</dbReference>
<gene>
    <name evidence="2" type="ORF">AMOL_2199</name>
    <name evidence="3" type="ORF">CPU12_05295</name>
</gene>
<dbReference type="EMBL" id="NXFY01000006">
    <property type="protein sequence ID" value="PHO18408.1"/>
    <property type="molecule type" value="Genomic_DNA"/>
</dbReference>
<name>A0A2G1DIT4_9BACT</name>